<dbReference type="PANTHER" id="PTHR11078:SF3">
    <property type="entry name" value="ANTITERMINATION NUSB DOMAIN-CONTAINING PROTEIN"/>
    <property type="match status" value="1"/>
</dbReference>
<comment type="caution">
    <text evidence="8">The sequence shown here is derived from an EMBL/GenBank/DDBJ whole genome shotgun (WGS) entry which is preliminary data.</text>
</comment>
<dbReference type="InterPro" id="IPR011605">
    <property type="entry name" value="NusB_fam"/>
</dbReference>
<dbReference type="GO" id="GO:0006353">
    <property type="term" value="P:DNA-templated transcription termination"/>
    <property type="evidence" value="ECO:0007669"/>
    <property type="project" value="UniProtKB-UniRule"/>
</dbReference>
<accession>T1CZ30</accession>
<dbReference type="RefSeq" id="WP_023946629.1">
    <property type="nucleotide sequence ID" value="NZ_BASD01000004.1"/>
</dbReference>
<dbReference type="SUPFAM" id="SSF48013">
    <property type="entry name" value="NusB-like"/>
    <property type="match status" value="1"/>
</dbReference>
<evidence type="ECO:0000256" key="2">
    <source>
        <dbReference type="ARBA" id="ARBA00022814"/>
    </source>
</evidence>
<keyword evidence="9" id="KW-1185">Reference proteome</keyword>
<comment type="similarity">
    <text evidence="1 6">Belongs to the NusB family.</text>
</comment>
<dbReference type="AlphaFoldDB" id="T1CZ30"/>
<dbReference type="CDD" id="cd00619">
    <property type="entry name" value="Terminator_NusB"/>
    <property type="match status" value="1"/>
</dbReference>
<comment type="function">
    <text evidence="6">Involved in transcription antitermination. Required for transcription of ribosomal RNA (rRNA) genes. Binds specifically to the boxA antiterminator sequence of the ribosomal RNA (rrn) operons.</text>
</comment>
<reference evidence="8 9" key="1">
    <citation type="journal article" date="2013" name="Genome Announc.">
        <title>Draft Genome Sequence of Helicobacter fennelliae Strain MRY12-0050, Isolated from a Bacteremia Patient.</title>
        <authorList>
            <person name="Rimbara E."/>
            <person name="Matsui M."/>
            <person name="Mori S."/>
            <person name="Suzuki S."/>
            <person name="Suzuki M."/>
            <person name="Kim H."/>
            <person name="Sekizuka T."/>
            <person name="Kuroda M."/>
            <person name="Shibayama K."/>
        </authorList>
    </citation>
    <scope>NUCLEOTIDE SEQUENCE [LARGE SCALE GENOMIC DNA]</scope>
    <source>
        <strain evidence="8 9">MRY12-0050</strain>
    </source>
</reference>
<proteinExistence type="inferred from homology"/>
<gene>
    <name evidence="6" type="primary">nusB</name>
    <name evidence="8" type="ORF">HFN_1809</name>
</gene>
<evidence type="ECO:0000256" key="4">
    <source>
        <dbReference type="ARBA" id="ARBA00023015"/>
    </source>
</evidence>
<name>T1CZ30_9HELI</name>
<dbReference type="OrthoDB" id="9797817at2"/>
<organism evidence="8 9">
    <name type="scientific">Helicobacter fennelliae MRY12-0050</name>
    <dbReference type="NCBI Taxonomy" id="1325130"/>
    <lineage>
        <taxon>Bacteria</taxon>
        <taxon>Pseudomonadati</taxon>
        <taxon>Campylobacterota</taxon>
        <taxon>Epsilonproteobacteria</taxon>
        <taxon>Campylobacterales</taxon>
        <taxon>Helicobacteraceae</taxon>
        <taxon>Helicobacter</taxon>
    </lineage>
</organism>
<dbReference type="Gene3D" id="1.10.940.10">
    <property type="entry name" value="NusB-like"/>
    <property type="match status" value="1"/>
</dbReference>
<keyword evidence="5 6" id="KW-0804">Transcription</keyword>
<dbReference type="GO" id="GO:0005829">
    <property type="term" value="C:cytosol"/>
    <property type="evidence" value="ECO:0007669"/>
    <property type="project" value="TreeGrafter"/>
</dbReference>
<evidence type="ECO:0000313" key="9">
    <source>
        <dbReference type="Proteomes" id="UP000018143"/>
    </source>
</evidence>
<evidence type="ECO:0000259" key="7">
    <source>
        <dbReference type="Pfam" id="PF01029"/>
    </source>
</evidence>
<keyword evidence="3 6" id="KW-0694">RNA-binding</keyword>
<dbReference type="Pfam" id="PF01029">
    <property type="entry name" value="NusB"/>
    <property type="match status" value="1"/>
</dbReference>
<dbReference type="InterPro" id="IPR035926">
    <property type="entry name" value="NusB-like_sf"/>
</dbReference>
<evidence type="ECO:0000256" key="3">
    <source>
        <dbReference type="ARBA" id="ARBA00022884"/>
    </source>
</evidence>
<keyword evidence="2 6" id="KW-0889">Transcription antitermination</keyword>
<protein>
    <recommendedName>
        <fullName evidence="6">Transcription antitermination protein NusB</fullName>
    </recommendedName>
    <alternativeName>
        <fullName evidence="6">Antitermination factor NusB</fullName>
    </alternativeName>
</protein>
<evidence type="ECO:0000313" key="8">
    <source>
        <dbReference type="EMBL" id="GAD18211.1"/>
    </source>
</evidence>
<dbReference type="GO" id="GO:0003723">
    <property type="term" value="F:RNA binding"/>
    <property type="evidence" value="ECO:0007669"/>
    <property type="project" value="UniProtKB-UniRule"/>
</dbReference>
<dbReference type="NCBIfam" id="TIGR01951">
    <property type="entry name" value="nusB"/>
    <property type="match status" value="1"/>
</dbReference>
<keyword evidence="4 6" id="KW-0805">Transcription regulation</keyword>
<sequence>MATRTQAREAVIGLLYGYEIGNDDIKKSAITILEEKKIRNKQQEFALCLFNGITQCLPQIDELIKSHLKEWDFSRLGRIEKSILRLGVYELIYTQTDTPIIINEAIELAKIYGEENAPKLINGVLDSIKSYKKEQ</sequence>
<evidence type="ECO:0000256" key="1">
    <source>
        <dbReference type="ARBA" id="ARBA00005952"/>
    </source>
</evidence>
<evidence type="ECO:0000256" key="5">
    <source>
        <dbReference type="ARBA" id="ARBA00023163"/>
    </source>
</evidence>
<dbReference type="PANTHER" id="PTHR11078">
    <property type="entry name" value="N UTILIZATION SUBSTANCE PROTEIN B-RELATED"/>
    <property type="match status" value="1"/>
</dbReference>
<feature type="domain" description="NusB/RsmB/TIM44" evidence="7">
    <location>
        <begin position="6"/>
        <end position="128"/>
    </location>
</feature>
<dbReference type="Proteomes" id="UP000018143">
    <property type="component" value="Unassembled WGS sequence"/>
</dbReference>
<dbReference type="HAMAP" id="MF_00073">
    <property type="entry name" value="NusB"/>
    <property type="match status" value="1"/>
</dbReference>
<dbReference type="InterPro" id="IPR006027">
    <property type="entry name" value="NusB_RsmB_TIM44"/>
</dbReference>
<dbReference type="EMBL" id="BASD01000004">
    <property type="protein sequence ID" value="GAD18211.1"/>
    <property type="molecule type" value="Genomic_DNA"/>
</dbReference>
<dbReference type="STRING" id="1325130.HFN_1809"/>
<dbReference type="GO" id="GO:0031564">
    <property type="term" value="P:transcription antitermination"/>
    <property type="evidence" value="ECO:0007669"/>
    <property type="project" value="UniProtKB-KW"/>
</dbReference>
<dbReference type="eggNOG" id="COG0781">
    <property type="taxonomic scope" value="Bacteria"/>
</dbReference>
<evidence type="ECO:0000256" key="6">
    <source>
        <dbReference type="HAMAP-Rule" id="MF_00073"/>
    </source>
</evidence>